<accession>A0ABU8UVE5</accession>
<evidence type="ECO:0000256" key="1">
    <source>
        <dbReference type="SAM" id="MobiDB-lite"/>
    </source>
</evidence>
<evidence type="ECO:0000313" key="3">
    <source>
        <dbReference type="EMBL" id="MEJ8672883.1"/>
    </source>
</evidence>
<comment type="caution">
    <text evidence="3">The sequence shown here is derived from an EMBL/GenBank/DDBJ whole genome shotgun (WGS) entry which is preliminary data.</text>
</comment>
<dbReference type="PANTHER" id="PTHR36974">
    <property type="entry name" value="MEMBRANE PROTEIN-RELATED"/>
    <property type="match status" value="1"/>
</dbReference>
<keyword evidence="4" id="KW-1185">Reference proteome</keyword>
<feature type="region of interest" description="Disordered" evidence="1">
    <location>
        <begin position="157"/>
        <end position="177"/>
    </location>
</feature>
<keyword evidence="2" id="KW-0812">Transmembrane</keyword>
<keyword evidence="2" id="KW-0472">Membrane</keyword>
<gene>
    <name evidence="3" type="ORF">WKI71_44560</name>
</gene>
<proteinExistence type="predicted"/>
<feature type="transmembrane region" description="Helical" evidence="2">
    <location>
        <begin position="31"/>
        <end position="50"/>
    </location>
</feature>
<evidence type="ECO:0008006" key="5">
    <source>
        <dbReference type="Google" id="ProtNLM"/>
    </source>
</evidence>
<dbReference type="EMBL" id="JBBKAK010000001">
    <property type="protein sequence ID" value="MEJ8672883.1"/>
    <property type="molecule type" value="Genomic_DNA"/>
</dbReference>
<evidence type="ECO:0000256" key="2">
    <source>
        <dbReference type="SAM" id="Phobius"/>
    </source>
</evidence>
<keyword evidence="2" id="KW-1133">Transmembrane helix</keyword>
<organism evidence="3 4">
    <name type="scientific">Streptomyces machairae</name>
    <dbReference type="NCBI Taxonomy" id="3134109"/>
    <lineage>
        <taxon>Bacteria</taxon>
        <taxon>Bacillati</taxon>
        <taxon>Actinomycetota</taxon>
        <taxon>Actinomycetes</taxon>
        <taxon>Kitasatosporales</taxon>
        <taxon>Streptomycetaceae</taxon>
        <taxon>Streptomyces</taxon>
    </lineage>
</organism>
<evidence type="ECO:0000313" key="4">
    <source>
        <dbReference type="Proteomes" id="UP001376459"/>
    </source>
</evidence>
<dbReference type="PANTHER" id="PTHR36974:SF1">
    <property type="entry name" value="DOXX FAMILY MEMBRANE PROTEIN"/>
    <property type="match status" value="1"/>
</dbReference>
<feature type="compositionally biased region" description="Low complexity" evidence="1">
    <location>
        <begin position="157"/>
        <end position="172"/>
    </location>
</feature>
<dbReference type="Proteomes" id="UP001376459">
    <property type="component" value="Unassembled WGS sequence"/>
</dbReference>
<sequence>MEPLVTLVVVTGLLLLAGALGAMRLRRPTNALRGGLAAMFALTAGAHFVGMRDELVAMVPPALPAPGLLVTLTGIAEFTCALGLLWSRTARLSAGVLSAMLVVMFPANVHAATGDVPWYDELGPGPPRRPCSWQPPSPYWPATAGQQRRPLRFAHSAPAPATTAGPRPNTAAIRNPDPRQITLPDVIQFGESVVAGECPSNARAASK</sequence>
<name>A0ABU8UVE5_9ACTN</name>
<protein>
    <recommendedName>
        <fullName evidence="5">DoxX family membrane protein</fullName>
    </recommendedName>
</protein>
<feature type="transmembrane region" description="Helical" evidence="2">
    <location>
        <begin position="62"/>
        <end position="86"/>
    </location>
</feature>
<reference evidence="3 4" key="1">
    <citation type="submission" date="2024-03" db="EMBL/GenBank/DDBJ databases">
        <title>Novel Streptomyces species of biotechnological and ecological value are a feature of Machair soil.</title>
        <authorList>
            <person name="Prole J.R."/>
            <person name="Goodfellow M."/>
            <person name="Allenby N."/>
            <person name="Ward A.C."/>
        </authorList>
    </citation>
    <scope>NUCLEOTIDE SEQUENCE [LARGE SCALE GENOMIC DNA]</scope>
    <source>
        <strain evidence="3 4">MS1.AVA.1</strain>
    </source>
</reference>